<accession>A0A1M6TBR6</accession>
<protein>
    <submittedName>
        <fullName evidence="1">Uncharacterized protein</fullName>
    </submittedName>
</protein>
<dbReference type="EMBL" id="FRAV01000005">
    <property type="protein sequence ID" value="SHK54420.1"/>
    <property type="molecule type" value="Genomic_DNA"/>
</dbReference>
<dbReference type="AlphaFoldDB" id="A0A1M6TBR6"/>
<keyword evidence="2" id="KW-1185">Reference proteome</keyword>
<organism evidence="1 2">
    <name type="scientific">Chryseobacterium polytrichastri</name>
    <dbReference type="NCBI Taxonomy" id="1302687"/>
    <lineage>
        <taxon>Bacteria</taxon>
        <taxon>Pseudomonadati</taxon>
        <taxon>Bacteroidota</taxon>
        <taxon>Flavobacteriia</taxon>
        <taxon>Flavobacteriales</taxon>
        <taxon>Weeksellaceae</taxon>
        <taxon>Chryseobacterium group</taxon>
        <taxon>Chryseobacterium</taxon>
    </lineage>
</organism>
<reference evidence="2" key="1">
    <citation type="submission" date="2016-11" db="EMBL/GenBank/DDBJ databases">
        <authorList>
            <person name="Varghese N."/>
            <person name="Submissions S."/>
        </authorList>
    </citation>
    <scope>NUCLEOTIDE SEQUENCE [LARGE SCALE GENOMIC DNA]</scope>
    <source>
        <strain evidence="2">DSM 26899</strain>
    </source>
</reference>
<evidence type="ECO:0000313" key="1">
    <source>
        <dbReference type="EMBL" id="SHK54420.1"/>
    </source>
</evidence>
<gene>
    <name evidence="1" type="ORF">SAMN05444267_100545</name>
</gene>
<evidence type="ECO:0000313" key="2">
    <source>
        <dbReference type="Proteomes" id="UP000184364"/>
    </source>
</evidence>
<dbReference type="RefSeq" id="WP_073291243.1">
    <property type="nucleotide sequence ID" value="NZ_FRAV01000005.1"/>
</dbReference>
<dbReference type="Proteomes" id="UP000184364">
    <property type="component" value="Unassembled WGS sequence"/>
</dbReference>
<name>A0A1M6TBR6_9FLAO</name>
<dbReference type="STRING" id="1302687.SAMN05444267_100545"/>
<sequence length="326" mass="38125">MIPPVLKNIIHIDFIVTDIFQLDKIIQDYGKIIYYTPEVVFDISNIDSGLYLIREFGENVYIIQRDPNSIGKLKNPKTDYDYKIGVTDYNLFSKSFDLDSLPSFMDEMTEKYHPEFIESLKLQLVDAKTETACKIIYQDLLLHIEESNSFLRSHIYFGNVLSQEVQKAVCYWLLKYNEYLLFDVQLYFKTIFPNDIKPIEENVTQIVANKADKQKEKLRNSNVYRIALLFADGTLTFEKMTAIYGNKRYDTINELAEIISQDYKISKSSLQPYLNQTIKEVNSDKNLFDISKLKYLKLIAEDFHSQQKQLSAFFSGKIEKLTSINE</sequence>
<proteinExistence type="predicted"/>